<organism evidence="1 2">
    <name type="scientific">Populus alba</name>
    <name type="common">White poplar</name>
    <dbReference type="NCBI Taxonomy" id="43335"/>
    <lineage>
        <taxon>Eukaryota</taxon>
        <taxon>Viridiplantae</taxon>
        <taxon>Streptophyta</taxon>
        <taxon>Embryophyta</taxon>
        <taxon>Tracheophyta</taxon>
        <taxon>Spermatophyta</taxon>
        <taxon>Magnoliopsida</taxon>
        <taxon>eudicotyledons</taxon>
        <taxon>Gunneridae</taxon>
        <taxon>Pentapetalae</taxon>
        <taxon>rosids</taxon>
        <taxon>fabids</taxon>
        <taxon>Malpighiales</taxon>
        <taxon>Salicaceae</taxon>
        <taxon>Saliceae</taxon>
        <taxon>Populus</taxon>
    </lineage>
</organism>
<comment type="caution">
    <text evidence="1">The sequence shown here is derived from an EMBL/GenBank/DDBJ whole genome shotgun (WGS) entry which is preliminary data.</text>
</comment>
<evidence type="ECO:0000313" key="1">
    <source>
        <dbReference type="EMBL" id="KAL3566770.1"/>
    </source>
</evidence>
<keyword evidence="2" id="KW-1185">Reference proteome</keyword>
<sequence>MLSSAPGVREEIKSGVGGLHVVELMILLVASSFPTISLCSNESFKLQGRQSGSSSDTGGINGREDCKNAKWDFRILGCGPAPCCPNSSVNAFSSPCFWVNYKQVNGHRHQGVRFQFPCMQGPSKKLVGILKQWSGLVLLENRPGTRFPFGAFCSEDFLMNLSYKAEERDRQIHERTGGRKFSIKFAYNLLEGDYCSNSRYKWRADSIANFLCDCSGIILGMFPALVRVFSVMSSLKPIFFADHLAVLGVARNADLYPRFDSDDCFNIVPVLLQGRYCCFIGVGSTLWASLASFGCSSEVDMGSSDTLRNGLEFTGFKH</sequence>
<evidence type="ECO:0000313" key="2">
    <source>
        <dbReference type="Proteomes" id="UP000309997"/>
    </source>
</evidence>
<reference evidence="1 2" key="1">
    <citation type="journal article" date="2024" name="Plant Biotechnol. J.">
        <title>Genome and CRISPR/Cas9 system of a widespread forest tree (Populus alba) in the world.</title>
        <authorList>
            <person name="Liu Y.J."/>
            <person name="Jiang P.F."/>
            <person name="Han X.M."/>
            <person name="Li X.Y."/>
            <person name="Wang H.M."/>
            <person name="Wang Y.J."/>
            <person name="Wang X.X."/>
            <person name="Zeng Q.Y."/>
        </authorList>
    </citation>
    <scope>NUCLEOTIDE SEQUENCE [LARGE SCALE GENOMIC DNA]</scope>
    <source>
        <strain evidence="2">cv. PAL-ZL1</strain>
    </source>
</reference>
<dbReference type="Proteomes" id="UP000309997">
    <property type="component" value="Unassembled WGS sequence"/>
</dbReference>
<dbReference type="EMBL" id="RCHU02000018">
    <property type="protein sequence ID" value="KAL3566770.1"/>
    <property type="molecule type" value="Genomic_DNA"/>
</dbReference>
<name>A0ACC4AKN7_POPAL</name>
<accession>A0ACC4AKN7</accession>
<proteinExistence type="predicted"/>
<protein>
    <submittedName>
        <fullName evidence="1">Uncharacterized protein</fullName>
    </submittedName>
</protein>
<gene>
    <name evidence="1" type="ORF">D5086_032185</name>
</gene>